<dbReference type="InterPro" id="IPR022149">
    <property type="entry name" value="DUF3681"/>
</dbReference>
<dbReference type="Proteomes" id="UP000243499">
    <property type="component" value="Chromosome 5"/>
</dbReference>
<keyword evidence="1" id="KW-1133">Transmembrane helix</keyword>
<name>A0A2T8INT6_9POAL</name>
<accession>A0A2T8INT6</accession>
<organism evidence="2">
    <name type="scientific">Panicum hallii</name>
    <dbReference type="NCBI Taxonomy" id="206008"/>
    <lineage>
        <taxon>Eukaryota</taxon>
        <taxon>Viridiplantae</taxon>
        <taxon>Streptophyta</taxon>
        <taxon>Embryophyta</taxon>
        <taxon>Tracheophyta</taxon>
        <taxon>Spermatophyta</taxon>
        <taxon>Magnoliopsida</taxon>
        <taxon>Liliopsida</taxon>
        <taxon>Poales</taxon>
        <taxon>Poaceae</taxon>
        <taxon>PACMAD clade</taxon>
        <taxon>Panicoideae</taxon>
        <taxon>Panicodae</taxon>
        <taxon>Paniceae</taxon>
        <taxon>Panicinae</taxon>
        <taxon>Panicum</taxon>
        <taxon>Panicum sect. Panicum</taxon>
    </lineage>
</organism>
<keyword evidence="1" id="KW-0812">Transmembrane</keyword>
<evidence type="ECO:0000256" key="1">
    <source>
        <dbReference type="SAM" id="Phobius"/>
    </source>
</evidence>
<protein>
    <submittedName>
        <fullName evidence="2">Uncharacterized protein</fullName>
    </submittedName>
</protein>
<gene>
    <name evidence="2" type="ORF">PAHAL_5G471900</name>
</gene>
<dbReference type="PANTHER" id="PTHR33530:SF4">
    <property type="entry name" value="OS01G0145800 PROTEIN"/>
    <property type="match status" value="1"/>
</dbReference>
<feature type="transmembrane region" description="Helical" evidence="1">
    <location>
        <begin position="94"/>
        <end position="115"/>
    </location>
</feature>
<evidence type="ECO:0000313" key="2">
    <source>
        <dbReference type="EMBL" id="PVH39289.1"/>
    </source>
</evidence>
<reference evidence="2" key="1">
    <citation type="submission" date="2018-04" db="EMBL/GenBank/DDBJ databases">
        <title>WGS assembly of Panicum hallii.</title>
        <authorList>
            <person name="Lovell J."/>
            <person name="Jenkins J."/>
            <person name="Lowry D."/>
            <person name="Mamidi S."/>
            <person name="Sreedasyam A."/>
            <person name="Weng X."/>
            <person name="Barry K."/>
            <person name="Bonette J."/>
            <person name="Campitelli B."/>
            <person name="Daum C."/>
            <person name="Gordon S."/>
            <person name="Gould B."/>
            <person name="Lipzen A."/>
            <person name="Macqueen A."/>
            <person name="Palacio-Mejia J."/>
            <person name="Plott C."/>
            <person name="Shakirov E."/>
            <person name="Shu S."/>
            <person name="Yoshinaga Y."/>
            <person name="Zane M."/>
            <person name="Rokhsar D."/>
            <person name="Grimwood J."/>
            <person name="Schmutz J."/>
            <person name="Juenger T."/>
        </authorList>
    </citation>
    <scope>NUCLEOTIDE SEQUENCE [LARGE SCALE GENOMIC DNA]</scope>
    <source>
        <strain evidence="2">FIL2</strain>
    </source>
</reference>
<sequence>MVLTAGSTLQEEEAVAAAAALKLHQAAAFEGGVVGLATASAAMTLAVCEPPAGIHPDAYFLAVSGCFFTGVAQLGAAVWALSGTGGRHGTGRKLLYASLGPLAAAVGLSVASSLLGQ</sequence>
<proteinExistence type="predicted"/>
<dbReference type="Gramene" id="PVH39289">
    <property type="protein sequence ID" value="PVH39289"/>
    <property type="gene ID" value="PAHAL_5G471900"/>
</dbReference>
<keyword evidence="1" id="KW-0472">Membrane</keyword>
<feature type="transmembrane region" description="Helical" evidence="1">
    <location>
        <begin position="59"/>
        <end position="82"/>
    </location>
</feature>
<dbReference type="AlphaFoldDB" id="A0A2T8INT6"/>
<dbReference type="EMBL" id="CM008050">
    <property type="protein sequence ID" value="PVH39289.1"/>
    <property type="molecule type" value="Genomic_DNA"/>
</dbReference>
<dbReference type="Pfam" id="PF12442">
    <property type="entry name" value="DUF3681"/>
    <property type="match status" value="1"/>
</dbReference>
<dbReference type="PANTHER" id="PTHR33530">
    <property type="entry name" value="OS01G0147100 PROTEIN"/>
    <property type="match status" value="1"/>
</dbReference>